<organism evidence="1 2">
    <name type="scientific">Methanoculleus marisnigri</name>
    <dbReference type="NCBI Taxonomy" id="2198"/>
    <lineage>
        <taxon>Archaea</taxon>
        <taxon>Methanobacteriati</taxon>
        <taxon>Methanobacteriota</taxon>
        <taxon>Stenosarchaea group</taxon>
        <taxon>Methanomicrobia</taxon>
        <taxon>Methanomicrobiales</taxon>
        <taxon>Methanomicrobiaceae</taxon>
        <taxon>Methanoculleus</taxon>
    </lineage>
</organism>
<gene>
    <name evidence="1" type="ORF">XD82_1709</name>
</gene>
<comment type="caution">
    <text evidence="1">The sequence shown here is derived from an EMBL/GenBank/DDBJ whole genome shotgun (WGS) entry which is preliminary data.</text>
</comment>
<dbReference type="AlphaFoldDB" id="A0A101GKU4"/>
<sequence length="86" mass="8948">MCLPVVGGIADIRDAVQAILNGDPVGAAMNAAGAIPGPGPGDGIKITGARGNSEIAPVQSELLSMVERRRMVLRPDRSVQEDRCRI</sequence>
<dbReference type="Proteomes" id="UP000054323">
    <property type="component" value="Unassembled WGS sequence"/>
</dbReference>
<name>A0A101GKU4_9EURY</name>
<evidence type="ECO:0000313" key="2">
    <source>
        <dbReference type="Proteomes" id="UP000054323"/>
    </source>
</evidence>
<dbReference type="EMBL" id="LGGD01000261">
    <property type="protein sequence ID" value="KUK60060.1"/>
    <property type="molecule type" value="Genomic_DNA"/>
</dbReference>
<accession>A0A101GKU4</accession>
<reference evidence="2" key="1">
    <citation type="journal article" date="2015" name="MBio">
        <title>Genome-Resolved Metagenomic Analysis Reveals Roles for Candidate Phyla and Other Microbial Community Members in Biogeochemical Transformations in Oil Reservoirs.</title>
        <authorList>
            <person name="Hu P."/>
            <person name="Tom L."/>
            <person name="Singh A."/>
            <person name="Thomas B.C."/>
            <person name="Baker B.J."/>
            <person name="Piceno Y.M."/>
            <person name="Andersen G.L."/>
            <person name="Banfield J.F."/>
        </authorList>
    </citation>
    <scope>NUCLEOTIDE SEQUENCE [LARGE SCALE GENOMIC DNA]</scope>
</reference>
<protein>
    <submittedName>
        <fullName evidence="1">Uncharacterized protein</fullName>
    </submittedName>
</protein>
<evidence type="ECO:0000313" key="1">
    <source>
        <dbReference type="EMBL" id="KUK60060.1"/>
    </source>
</evidence>
<dbReference type="PATRIC" id="fig|2198.4.peg.193"/>
<proteinExistence type="predicted"/>